<keyword evidence="5 6" id="KW-0482">Metalloprotease</keyword>
<keyword evidence="7" id="KW-1133">Transmembrane helix</keyword>
<evidence type="ECO:0000256" key="5">
    <source>
        <dbReference type="ARBA" id="ARBA00023049"/>
    </source>
</evidence>
<comment type="cofactor">
    <cofactor evidence="6">
        <name>Zn(2+)</name>
        <dbReference type="ChEBI" id="CHEBI:29105"/>
    </cofactor>
    <text evidence="6">Binds 1 zinc ion per subunit.</text>
</comment>
<dbReference type="STRING" id="141349.BN1232_02963"/>
<evidence type="ECO:0000256" key="7">
    <source>
        <dbReference type="SAM" id="Phobius"/>
    </source>
</evidence>
<keyword evidence="2" id="KW-0479">Metal-binding</keyword>
<dbReference type="InterPro" id="IPR001915">
    <property type="entry name" value="Peptidase_M48"/>
</dbReference>
<evidence type="ECO:0000256" key="6">
    <source>
        <dbReference type="RuleBase" id="RU003983"/>
    </source>
</evidence>
<sequence length="316" mass="33021">MSALAFTFLAVLLIGPTPALLARASWPLRAPRAAMVLWQAIAVAAVLSAFSAGIAIATRILMPGPDGRPTASVVGAAGRLGWPLWTAYIAAFALTVLVGVRLVVAVLRVAIANRRRRAHHRMVVDLVGVGHEAALAQPCARTRDLRVLEVAEPLAYCLPGVRSRVVVSEGTLTKLNNDEVSAILTHERAHLRARHDLVLEAFTAVHAAFPRLVRSSNALGAVQLLVELLADDAAVRAAGRTPLARALVACAAGRAPIGALAAGGPSTVVRVRRLAGQGNSVLLSAAAYLAAAAVLVVPTVALAVSWLTELKRLFNL</sequence>
<evidence type="ECO:0000313" key="10">
    <source>
        <dbReference type="Proteomes" id="UP000199251"/>
    </source>
</evidence>
<feature type="transmembrane region" description="Helical" evidence="7">
    <location>
        <begin position="280"/>
        <end position="307"/>
    </location>
</feature>
<dbReference type="InterPro" id="IPR052173">
    <property type="entry name" value="Beta-lactam_resp_regulator"/>
</dbReference>
<evidence type="ECO:0000313" key="9">
    <source>
        <dbReference type="EMBL" id="CQD14234.1"/>
    </source>
</evidence>
<comment type="similarity">
    <text evidence="6">Belongs to the peptidase M48 family.</text>
</comment>
<dbReference type="GO" id="GO:0046872">
    <property type="term" value="F:metal ion binding"/>
    <property type="evidence" value="ECO:0007669"/>
    <property type="project" value="UniProtKB-KW"/>
</dbReference>
<protein>
    <submittedName>
        <fullName evidence="9">Putative transmembrane protein</fullName>
    </submittedName>
</protein>
<gene>
    <name evidence="9" type="ORF">BN1232_02963</name>
</gene>
<evidence type="ECO:0000259" key="8">
    <source>
        <dbReference type="Pfam" id="PF01435"/>
    </source>
</evidence>
<dbReference type="OrthoDB" id="9785340at2"/>
<feature type="transmembrane region" description="Helical" evidence="7">
    <location>
        <begin position="37"/>
        <end position="57"/>
    </location>
</feature>
<keyword evidence="4 6" id="KW-0862">Zinc</keyword>
<keyword evidence="1 6" id="KW-0645">Protease</keyword>
<dbReference type="Pfam" id="PF01435">
    <property type="entry name" value="Peptidase_M48"/>
    <property type="match status" value="1"/>
</dbReference>
<reference evidence="9 10" key="1">
    <citation type="submission" date="2015-03" db="EMBL/GenBank/DDBJ databases">
        <authorList>
            <person name="Urmite Genomes"/>
        </authorList>
    </citation>
    <scope>NUCLEOTIDE SEQUENCE [LARGE SCALE GENOMIC DNA]</scope>
    <source>
        <strain evidence="9 10">CSUR P1491</strain>
    </source>
</reference>
<dbReference type="RefSeq" id="WP_090602290.1">
    <property type="nucleotide sequence ID" value="NZ_CTEE01000001.1"/>
</dbReference>
<organism evidence="9 10">
    <name type="scientific">Mycobacterium lentiflavum</name>
    <dbReference type="NCBI Taxonomy" id="141349"/>
    <lineage>
        <taxon>Bacteria</taxon>
        <taxon>Bacillati</taxon>
        <taxon>Actinomycetota</taxon>
        <taxon>Actinomycetes</taxon>
        <taxon>Mycobacteriales</taxon>
        <taxon>Mycobacteriaceae</taxon>
        <taxon>Mycobacterium</taxon>
        <taxon>Mycobacterium simiae complex</taxon>
    </lineage>
</organism>
<name>A0A0E4H195_MYCLN</name>
<dbReference type="EMBL" id="CTEE01000001">
    <property type="protein sequence ID" value="CQD14234.1"/>
    <property type="molecule type" value="Genomic_DNA"/>
</dbReference>
<dbReference type="PANTHER" id="PTHR34978:SF3">
    <property type="entry name" value="SLR0241 PROTEIN"/>
    <property type="match status" value="1"/>
</dbReference>
<dbReference type="GO" id="GO:0006508">
    <property type="term" value="P:proteolysis"/>
    <property type="evidence" value="ECO:0007669"/>
    <property type="project" value="UniProtKB-KW"/>
</dbReference>
<dbReference type="Proteomes" id="UP000199251">
    <property type="component" value="Unassembled WGS sequence"/>
</dbReference>
<evidence type="ECO:0000256" key="4">
    <source>
        <dbReference type="ARBA" id="ARBA00022833"/>
    </source>
</evidence>
<accession>A0A0E4H195</accession>
<feature type="transmembrane region" description="Helical" evidence="7">
    <location>
        <begin position="91"/>
        <end position="111"/>
    </location>
</feature>
<keyword evidence="3 6" id="KW-0378">Hydrolase</keyword>
<dbReference type="CDD" id="cd07326">
    <property type="entry name" value="M56_BlaR1_MecR1_like"/>
    <property type="match status" value="1"/>
</dbReference>
<keyword evidence="7" id="KW-0472">Membrane</keyword>
<feature type="domain" description="Peptidase M48" evidence="8">
    <location>
        <begin position="151"/>
        <end position="274"/>
    </location>
</feature>
<evidence type="ECO:0000256" key="1">
    <source>
        <dbReference type="ARBA" id="ARBA00022670"/>
    </source>
</evidence>
<keyword evidence="7 9" id="KW-0812">Transmembrane</keyword>
<dbReference type="GO" id="GO:0004222">
    <property type="term" value="F:metalloendopeptidase activity"/>
    <property type="evidence" value="ECO:0007669"/>
    <property type="project" value="InterPro"/>
</dbReference>
<dbReference type="PANTHER" id="PTHR34978">
    <property type="entry name" value="POSSIBLE SENSOR-TRANSDUCER PROTEIN BLAR"/>
    <property type="match status" value="1"/>
</dbReference>
<evidence type="ECO:0000256" key="3">
    <source>
        <dbReference type="ARBA" id="ARBA00022801"/>
    </source>
</evidence>
<evidence type="ECO:0000256" key="2">
    <source>
        <dbReference type="ARBA" id="ARBA00022723"/>
    </source>
</evidence>
<proteinExistence type="inferred from homology"/>
<dbReference type="AlphaFoldDB" id="A0A0E4H195"/>
<dbReference type="Gene3D" id="3.30.2010.10">
    <property type="entry name" value="Metalloproteases ('zincins'), catalytic domain"/>
    <property type="match status" value="1"/>
</dbReference>